<dbReference type="EMBL" id="BARU01019068">
    <property type="protein sequence ID" value="GAH48750.1"/>
    <property type="molecule type" value="Genomic_DNA"/>
</dbReference>
<sequence>MKNWLLIPALLIILLLPLSCNGTTDLAGDSIELERAVREGMTLNEVYALMTPEFKNRATIIYPALNITQLSDGGWEFAAKEGSEPGDKDAPYQVLIIYSLIHSQSVAEG</sequence>
<reference evidence="1" key="1">
    <citation type="journal article" date="2014" name="Front. Microbiol.">
        <title>High frequency of phylogenetically diverse reductive dehalogenase-homologous genes in deep subseafloor sedimentary metagenomes.</title>
        <authorList>
            <person name="Kawai M."/>
            <person name="Futagami T."/>
            <person name="Toyoda A."/>
            <person name="Takaki Y."/>
            <person name="Nishi S."/>
            <person name="Hori S."/>
            <person name="Arai W."/>
            <person name="Tsubouchi T."/>
            <person name="Morono Y."/>
            <person name="Uchiyama I."/>
            <person name="Ito T."/>
            <person name="Fujiyama A."/>
            <person name="Inagaki F."/>
            <person name="Takami H."/>
        </authorList>
    </citation>
    <scope>NUCLEOTIDE SEQUENCE</scope>
    <source>
        <strain evidence="1">Expedition CK06-06</strain>
    </source>
</reference>
<comment type="caution">
    <text evidence="1">The sequence shown here is derived from an EMBL/GenBank/DDBJ whole genome shotgun (WGS) entry which is preliminary data.</text>
</comment>
<feature type="non-terminal residue" evidence="1">
    <location>
        <position position="109"/>
    </location>
</feature>
<proteinExistence type="predicted"/>
<gene>
    <name evidence="1" type="ORF">S03H2_31449</name>
</gene>
<organism evidence="1">
    <name type="scientific">marine sediment metagenome</name>
    <dbReference type="NCBI Taxonomy" id="412755"/>
    <lineage>
        <taxon>unclassified sequences</taxon>
        <taxon>metagenomes</taxon>
        <taxon>ecological metagenomes</taxon>
    </lineage>
</organism>
<protein>
    <submittedName>
        <fullName evidence="1">Uncharacterized protein</fullName>
    </submittedName>
</protein>
<accession>X1GV49</accession>
<evidence type="ECO:0000313" key="1">
    <source>
        <dbReference type="EMBL" id="GAH48750.1"/>
    </source>
</evidence>
<name>X1GV49_9ZZZZ</name>
<dbReference type="AlphaFoldDB" id="X1GV49"/>